<feature type="transmembrane region" description="Helical" evidence="5">
    <location>
        <begin position="68"/>
        <end position="88"/>
    </location>
</feature>
<evidence type="ECO:0000313" key="7">
    <source>
        <dbReference type="Proteomes" id="UP000193090"/>
    </source>
</evidence>
<evidence type="ECO:0008006" key="8">
    <source>
        <dbReference type="Google" id="ProtNLM"/>
    </source>
</evidence>
<name>A0A1X2EPT1_9MYCO</name>
<keyword evidence="3 5" id="KW-1133">Transmembrane helix</keyword>
<evidence type="ECO:0000256" key="4">
    <source>
        <dbReference type="ARBA" id="ARBA00023136"/>
    </source>
</evidence>
<dbReference type="OrthoDB" id="4377071at2"/>
<dbReference type="InterPro" id="IPR032808">
    <property type="entry name" value="DoxX"/>
</dbReference>
<evidence type="ECO:0000313" key="6">
    <source>
        <dbReference type="EMBL" id="ORX08018.1"/>
    </source>
</evidence>
<dbReference type="EMBL" id="LQPZ01000008">
    <property type="protein sequence ID" value="ORX08018.1"/>
    <property type="molecule type" value="Genomic_DNA"/>
</dbReference>
<feature type="transmembrane region" description="Helical" evidence="5">
    <location>
        <begin position="94"/>
        <end position="112"/>
    </location>
</feature>
<evidence type="ECO:0000256" key="5">
    <source>
        <dbReference type="SAM" id="Phobius"/>
    </source>
</evidence>
<dbReference type="STRING" id="1798.AWC30_03645"/>
<reference evidence="6 7" key="1">
    <citation type="submission" date="2016-01" db="EMBL/GenBank/DDBJ databases">
        <title>The new phylogeny of the genus Mycobacterium.</title>
        <authorList>
            <person name="Tarcisio F."/>
            <person name="Conor M."/>
            <person name="Antonella G."/>
            <person name="Elisabetta G."/>
            <person name="Giulia F.S."/>
            <person name="Sara T."/>
            <person name="Anna F."/>
            <person name="Clotilde B."/>
            <person name="Roberto B."/>
            <person name="Veronica D.S."/>
            <person name="Fabio R."/>
            <person name="Monica P."/>
            <person name="Olivier J."/>
            <person name="Enrico T."/>
            <person name="Nicola S."/>
        </authorList>
    </citation>
    <scope>NUCLEOTIDE SEQUENCE [LARGE SCALE GENOMIC DNA]</scope>
    <source>
        <strain evidence="6 7">DSM 44153</strain>
    </source>
</reference>
<organism evidence="6 7">
    <name type="scientific">Mycolicibacillus trivialis</name>
    <dbReference type="NCBI Taxonomy" id="1798"/>
    <lineage>
        <taxon>Bacteria</taxon>
        <taxon>Bacillati</taxon>
        <taxon>Actinomycetota</taxon>
        <taxon>Actinomycetes</taxon>
        <taxon>Mycobacteriales</taxon>
        <taxon>Mycobacteriaceae</taxon>
        <taxon>Mycolicibacillus</taxon>
    </lineage>
</organism>
<dbReference type="Pfam" id="PF13564">
    <property type="entry name" value="DoxX_2"/>
    <property type="match status" value="1"/>
</dbReference>
<evidence type="ECO:0000256" key="1">
    <source>
        <dbReference type="ARBA" id="ARBA00004141"/>
    </source>
</evidence>
<gene>
    <name evidence="6" type="ORF">AWC30_03645</name>
</gene>
<keyword evidence="2 5" id="KW-0812">Transmembrane</keyword>
<dbReference type="RefSeq" id="WP_085108309.1">
    <property type="nucleotide sequence ID" value="NZ_JACKSN010000075.1"/>
</dbReference>
<comment type="caution">
    <text evidence="6">The sequence shown here is derived from an EMBL/GenBank/DDBJ whole genome shotgun (WGS) entry which is preliminary data.</text>
</comment>
<dbReference type="AlphaFoldDB" id="A0A1X2EPT1"/>
<sequence length="119" mass="12563">MTSLTSPKTYAGLAAFQAVDAVACAIPVPYIAQALDTLEVPAEVRPILPVVKIASAVGLLSATRFPTLARLTTAALTLYFVLAVAAHVRVKDRVINTLPAATFLVTFATMTVRGPAQRR</sequence>
<keyword evidence="7" id="KW-1185">Reference proteome</keyword>
<keyword evidence="4 5" id="KW-0472">Membrane</keyword>
<evidence type="ECO:0000256" key="3">
    <source>
        <dbReference type="ARBA" id="ARBA00022989"/>
    </source>
</evidence>
<protein>
    <recommendedName>
        <fullName evidence="8">DoxX family protein</fullName>
    </recommendedName>
</protein>
<dbReference type="GO" id="GO:0016020">
    <property type="term" value="C:membrane"/>
    <property type="evidence" value="ECO:0007669"/>
    <property type="project" value="UniProtKB-SubCell"/>
</dbReference>
<proteinExistence type="predicted"/>
<comment type="subcellular location">
    <subcellularLocation>
        <location evidence="1">Membrane</location>
        <topology evidence="1">Multi-pass membrane protein</topology>
    </subcellularLocation>
</comment>
<accession>A0A1X2EPT1</accession>
<evidence type="ECO:0000256" key="2">
    <source>
        <dbReference type="ARBA" id="ARBA00022692"/>
    </source>
</evidence>
<dbReference type="Proteomes" id="UP000193090">
    <property type="component" value="Unassembled WGS sequence"/>
</dbReference>